<evidence type="ECO:0000259" key="3">
    <source>
        <dbReference type="Pfam" id="PF02668"/>
    </source>
</evidence>
<dbReference type="InterPro" id="IPR042098">
    <property type="entry name" value="TauD-like_sf"/>
</dbReference>
<feature type="compositionally biased region" description="Polar residues" evidence="2">
    <location>
        <begin position="1"/>
        <end position="15"/>
    </location>
</feature>
<reference evidence="4 5" key="1">
    <citation type="submission" date="2015-07" db="EMBL/GenBank/DDBJ databases">
        <title>Comparative genomics of the Sigatoka disease complex on banana suggests a link between parallel evolutionary changes in Pseudocercospora fijiensis and Pseudocercospora eumusae and increased virulence on the banana host.</title>
        <authorList>
            <person name="Chang T.-C."/>
            <person name="Salvucci A."/>
            <person name="Crous P.W."/>
            <person name="Stergiopoulos I."/>
        </authorList>
    </citation>
    <scope>NUCLEOTIDE SEQUENCE [LARGE SCALE GENOMIC DNA]</scope>
    <source>
        <strain evidence="4 5">CBS 114824</strain>
    </source>
</reference>
<dbReference type="SUPFAM" id="SSF51197">
    <property type="entry name" value="Clavaminate synthase-like"/>
    <property type="match status" value="1"/>
</dbReference>
<protein>
    <recommendedName>
        <fullName evidence="3">TauD/TfdA-like domain-containing protein</fullName>
    </recommendedName>
</protein>
<dbReference type="OrthoDB" id="429813at2759"/>
<feature type="region of interest" description="Disordered" evidence="2">
    <location>
        <begin position="1"/>
        <end position="54"/>
    </location>
</feature>
<dbReference type="EMBL" id="LFZN01000008">
    <property type="protein sequence ID" value="KXT06151.1"/>
    <property type="molecule type" value="Genomic_DNA"/>
</dbReference>
<dbReference type="Pfam" id="PF05141">
    <property type="entry name" value="DIT1_PvcA"/>
    <property type="match status" value="1"/>
</dbReference>
<evidence type="ECO:0000313" key="4">
    <source>
        <dbReference type="EMBL" id="KXT06151.1"/>
    </source>
</evidence>
<dbReference type="EMBL" id="LFZN01000008">
    <property type="protein sequence ID" value="KXT06152.1"/>
    <property type="molecule type" value="Genomic_DNA"/>
</dbReference>
<dbReference type="Pfam" id="PF02668">
    <property type="entry name" value="TauD"/>
    <property type="match status" value="1"/>
</dbReference>
<accession>A0A139HUK3</accession>
<dbReference type="PANTHER" id="PTHR37285">
    <property type="entry name" value="SPORE WALL MATURATION PROTEIN DIT1"/>
    <property type="match status" value="1"/>
</dbReference>
<dbReference type="Proteomes" id="UP000070133">
    <property type="component" value="Unassembled WGS sequence"/>
</dbReference>
<name>A0A139HUK3_9PEZI</name>
<proteinExistence type="predicted"/>
<dbReference type="InterPro" id="IPR007817">
    <property type="entry name" value="Isocyanide_synthase_DIT1"/>
</dbReference>
<keyword evidence="5" id="KW-1185">Reference proteome</keyword>
<evidence type="ECO:0000256" key="1">
    <source>
        <dbReference type="ARBA" id="ARBA00023002"/>
    </source>
</evidence>
<sequence>MSAQTVTPGENSNQEPQPPSVEIPKDVLGQPHDSAQPSPLNEKPSTTEEEHLSTVGAETLALASRILAIISRYKLPTRDGATQKSNAKFINQISTQISKSQPIHMCLPAFPFKSPNTSSKVLGCLPDKAEEFALAHLNGMCAAIAHIYKPGAYLMIISDGLVYNDLLGVPDKHVWAYGEALRTMATEEGFKHIQFSRLKDLSKVKKIPDEMDEVKYVANATNFRHGLLSNYGDENFDASSKVHEDEDTCLTYRGYIKFLTTDLEDIYPIGPERSKSQFKKGIEYIAKQMLFRGDAFARAVRETFSDFIRLSIHPSSHMENKIPVSVLPTDSSFTTPWHCSIAINLDGTTTTGHHAQFDADDRYELVHKNGRPSFYREKTDLLSFAQEKGGIFCDPLYPAGLLLQPAAGPNTLSIEDIDGSKIRALAQINSPVIMRNFSKTKDRDLFTKKSYDLGKPTGWKFGLVLEVKDQGANTRGLNNVLSAEWMPFHYDGLFKTEKHIREDGTEELVSTPPGFQFFTSVTTSPKDTGFTLFSVSTKVFQYLPSTLPLEKLRKLTWNVSTSSFDATVLRNLPLVIDHPATGKPCLRFHEPWPQEKTAFQPTNVEIENVSAEENREVLETLTELLHDRRVCYYHAWEKGDLLVSDNVLAHHTRSDFTAGCERELWRINFD</sequence>
<gene>
    <name evidence="4" type="ORF">AC578_1298</name>
</gene>
<evidence type="ECO:0000313" key="5">
    <source>
        <dbReference type="Proteomes" id="UP000070133"/>
    </source>
</evidence>
<evidence type="ECO:0000256" key="2">
    <source>
        <dbReference type="SAM" id="MobiDB-lite"/>
    </source>
</evidence>
<feature type="domain" description="TauD/TfdA-like" evidence="3">
    <location>
        <begin position="510"/>
        <end position="667"/>
    </location>
</feature>
<organism evidence="4 5">
    <name type="scientific">Pseudocercospora eumusae</name>
    <dbReference type="NCBI Taxonomy" id="321146"/>
    <lineage>
        <taxon>Eukaryota</taxon>
        <taxon>Fungi</taxon>
        <taxon>Dikarya</taxon>
        <taxon>Ascomycota</taxon>
        <taxon>Pezizomycotina</taxon>
        <taxon>Dothideomycetes</taxon>
        <taxon>Dothideomycetidae</taxon>
        <taxon>Mycosphaerellales</taxon>
        <taxon>Mycosphaerellaceae</taxon>
        <taxon>Pseudocercospora</taxon>
    </lineage>
</organism>
<dbReference type="GO" id="GO:0016491">
    <property type="term" value="F:oxidoreductase activity"/>
    <property type="evidence" value="ECO:0007669"/>
    <property type="project" value="UniProtKB-KW"/>
</dbReference>
<dbReference type="STRING" id="321146.A0A139HUK3"/>
<keyword evidence="1" id="KW-0560">Oxidoreductase</keyword>
<dbReference type="AlphaFoldDB" id="A0A139HUK3"/>
<dbReference type="PANTHER" id="PTHR37285:SF5">
    <property type="entry name" value="SPORE WALL MATURATION PROTEIN DIT1"/>
    <property type="match status" value="1"/>
</dbReference>
<dbReference type="Gene3D" id="3.60.130.10">
    <property type="entry name" value="Clavaminate synthase-like"/>
    <property type="match status" value="1"/>
</dbReference>
<comment type="caution">
    <text evidence="4">The sequence shown here is derived from an EMBL/GenBank/DDBJ whole genome shotgun (WGS) entry which is preliminary data.</text>
</comment>
<dbReference type="InterPro" id="IPR003819">
    <property type="entry name" value="TauD/TfdA-like"/>
</dbReference>